<evidence type="ECO:0008006" key="3">
    <source>
        <dbReference type="Google" id="ProtNLM"/>
    </source>
</evidence>
<evidence type="ECO:0000313" key="2">
    <source>
        <dbReference type="Proteomes" id="UP000823775"/>
    </source>
</evidence>
<proteinExistence type="predicted"/>
<keyword evidence="2" id="KW-1185">Reference proteome</keyword>
<evidence type="ECO:0000313" key="1">
    <source>
        <dbReference type="EMBL" id="MCE3214752.1"/>
    </source>
</evidence>
<name>A0ABS8WPE4_DATST</name>
<dbReference type="EMBL" id="JACEIK010009856">
    <property type="protein sequence ID" value="MCE3214752.1"/>
    <property type="molecule type" value="Genomic_DNA"/>
</dbReference>
<organism evidence="1 2">
    <name type="scientific">Datura stramonium</name>
    <name type="common">Jimsonweed</name>
    <name type="synonym">Common thornapple</name>
    <dbReference type="NCBI Taxonomy" id="4076"/>
    <lineage>
        <taxon>Eukaryota</taxon>
        <taxon>Viridiplantae</taxon>
        <taxon>Streptophyta</taxon>
        <taxon>Embryophyta</taxon>
        <taxon>Tracheophyta</taxon>
        <taxon>Spermatophyta</taxon>
        <taxon>Magnoliopsida</taxon>
        <taxon>eudicotyledons</taxon>
        <taxon>Gunneridae</taxon>
        <taxon>Pentapetalae</taxon>
        <taxon>asterids</taxon>
        <taxon>lamiids</taxon>
        <taxon>Solanales</taxon>
        <taxon>Solanaceae</taxon>
        <taxon>Solanoideae</taxon>
        <taxon>Datureae</taxon>
        <taxon>Datura</taxon>
    </lineage>
</organism>
<protein>
    <recommendedName>
        <fullName evidence="3">RNase H type-1 domain-containing protein</fullName>
    </recommendedName>
</protein>
<sequence>MEDNLSRFNNHRGDGEDTKCHCYEDSKTETTHHLFMESEAADYIWKYFGNSLGITSQGNDVRVFINNWWKHKAKNHIHKMLIQIAPCVIFCEKWKSRSNNKAKAQAARHGAIWYAQNGYTGFTLELDSLIIKDMIERN</sequence>
<comment type="caution">
    <text evidence="1">The sequence shown here is derived from an EMBL/GenBank/DDBJ whole genome shotgun (WGS) entry which is preliminary data.</text>
</comment>
<dbReference type="Proteomes" id="UP000823775">
    <property type="component" value="Unassembled WGS sequence"/>
</dbReference>
<reference evidence="1 2" key="1">
    <citation type="journal article" date="2021" name="BMC Genomics">
        <title>Datura genome reveals duplications of psychoactive alkaloid biosynthetic genes and high mutation rate following tissue culture.</title>
        <authorList>
            <person name="Rajewski A."/>
            <person name="Carter-House D."/>
            <person name="Stajich J."/>
            <person name="Litt A."/>
        </authorList>
    </citation>
    <scope>NUCLEOTIDE SEQUENCE [LARGE SCALE GENOMIC DNA]</scope>
    <source>
        <strain evidence="1">AR-01</strain>
    </source>
</reference>
<gene>
    <name evidence="1" type="ORF">HAX54_053223</name>
</gene>
<accession>A0ABS8WPE4</accession>